<accession>A0A397JQS4</accession>
<evidence type="ECO:0000313" key="2">
    <source>
        <dbReference type="Proteomes" id="UP000266861"/>
    </source>
</evidence>
<comment type="caution">
    <text evidence="1">The sequence shown here is derived from an EMBL/GenBank/DDBJ whole genome shotgun (WGS) entry which is preliminary data.</text>
</comment>
<dbReference type="AlphaFoldDB" id="A0A397JQS4"/>
<gene>
    <name evidence="1" type="ORF">Glove_1g4</name>
</gene>
<reference evidence="1 2" key="1">
    <citation type="submission" date="2018-08" db="EMBL/GenBank/DDBJ databases">
        <title>Genome and evolution of the arbuscular mycorrhizal fungus Diversispora epigaea (formerly Glomus versiforme) and its bacterial endosymbionts.</title>
        <authorList>
            <person name="Sun X."/>
            <person name="Fei Z."/>
            <person name="Harrison M."/>
        </authorList>
    </citation>
    <scope>NUCLEOTIDE SEQUENCE [LARGE SCALE GENOMIC DNA]</scope>
    <source>
        <strain evidence="1 2">IT104</strain>
    </source>
</reference>
<organism evidence="1 2">
    <name type="scientific">Diversispora epigaea</name>
    <dbReference type="NCBI Taxonomy" id="1348612"/>
    <lineage>
        <taxon>Eukaryota</taxon>
        <taxon>Fungi</taxon>
        <taxon>Fungi incertae sedis</taxon>
        <taxon>Mucoromycota</taxon>
        <taxon>Glomeromycotina</taxon>
        <taxon>Glomeromycetes</taxon>
        <taxon>Diversisporales</taxon>
        <taxon>Diversisporaceae</taxon>
        <taxon>Diversispora</taxon>
    </lineage>
</organism>
<name>A0A397JQS4_9GLOM</name>
<dbReference type="EMBL" id="PQFF01000001">
    <property type="protein sequence ID" value="RHZ90281.1"/>
    <property type="molecule type" value="Genomic_DNA"/>
</dbReference>
<proteinExistence type="predicted"/>
<keyword evidence="2" id="KW-1185">Reference proteome</keyword>
<dbReference type="Proteomes" id="UP000266861">
    <property type="component" value="Unassembled WGS sequence"/>
</dbReference>
<protein>
    <submittedName>
        <fullName evidence="1">Uncharacterized protein</fullName>
    </submittedName>
</protein>
<sequence length="125" mass="14488">MHIRELEKDLIFSMKGLASIVSRIIQWRLQILSTSMSYLSISPFTDIMNFEKNKNDWLKKNLETIANNTDSSFNEEQVERAKTMLYTLKVSVFAMTRQAPFRCSVNDLLDRCSEGLDAFVDNSHD</sequence>
<dbReference type="OrthoDB" id="10491294at2759"/>
<evidence type="ECO:0000313" key="1">
    <source>
        <dbReference type="EMBL" id="RHZ90281.1"/>
    </source>
</evidence>